<protein>
    <recommendedName>
        <fullName evidence="3">SnoaL-like domain-containing protein</fullName>
    </recommendedName>
</protein>
<evidence type="ECO:0000313" key="2">
    <source>
        <dbReference type="Proteomes" id="UP000067626"/>
    </source>
</evidence>
<reference evidence="1 2" key="1">
    <citation type="submission" date="2015-07" db="EMBL/GenBank/DDBJ databases">
        <title>Genome analysis of myxobacterium Chondromyces crocatus Cm c5 reveals a high potential for natural compound synthesis and the genetic basis for the loss of fruiting body formation.</title>
        <authorList>
            <person name="Zaburannyi N."/>
            <person name="Bunk B."/>
            <person name="Maier J."/>
            <person name="Overmann J."/>
            <person name="Mueller R."/>
        </authorList>
    </citation>
    <scope>NUCLEOTIDE SEQUENCE [LARGE SCALE GENOMIC DNA]</scope>
    <source>
        <strain evidence="1 2">Cm c5</strain>
    </source>
</reference>
<proteinExistence type="predicted"/>
<sequence>MMDSPVTLAIEAVRWWCGERDEQRGRELFAVEMVHDSGNLMEDRESFLKSVQRRLPWPSYEILHTSVDNLTVVIAFEGVDPMKDNMKSRFMWLVSVKDGAITKVSSTLTYLWRTRT</sequence>
<accession>A0A0K1ERV8</accession>
<dbReference type="KEGG" id="ccro:CMC5_078140"/>
<dbReference type="AlphaFoldDB" id="A0A0K1ERV8"/>
<organism evidence="1 2">
    <name type="scientific">Chondromyces crocatus</name>
    <dbReference type="NCBI Taxonomy" id="52"/>
    <lineage>
        <taxon>Bacteria</taxon>
        <taxon>Pseudomonadati</taxon>
        <taxon>Myxococcota</taxon>
        <taxon>Polyangia</taxon>
        <taxon>Polyangiales</taxon>
        <taxon>Polyangiaceae</taxon>
        <taxon>Chondromyces</taxon>
    </lineage>
</organism>
<keyword evidence="2" id="KW-1185">Reference proteome</keyword>
<evidence type="ECO:0000313" key="1">
    <source>
        <dbReference type="EMBL" id="AKT43581.1"/>
    </source>
</evidence>
<dbReference type="Proteomes" id="UP000067626">
    <property type="component" value="Chromosome"/>
</dbReference>
<dbReference type="EMBL" id="CP012159">
    <property type="protein sequence ID" value="AKT43581.1"/>
    <property type="molecule type" value="Genomic_DNA"/>
</dbReference>
<gene>
    <name evidence="1" type="ORF">CMC5_078140</name>
</gene>
<evidence type="ECO:0008006" key="3">
    <source>
        <dbReference type="Google" id="ProtNLM"/>
    </source>
</evidence>
<name>A0A0K1ERV8_CHOCO</name>
<dbReference type="RefSeq" id="WP_156339176.1">
    <property type="nucleotide sequence ID" value="NZ_CP012159.1"/>
</dbReference>